<comment type="caution">
    <text evidence="1">The sequence shown here is derived from an EMBL/GenBank/DDBJ whole genome shotgun (WGS) entry which is preliminary data.</text>
</comment>
<gene>
    <name evidence="1" type="ORF">JOF46_000865</name>
</gene>
<evidence type="ECO:0000313" key="2">
    <source>
        <dbReference type="Proteomes" id="UP000766570"/>
    </source>
</evidence>
<evidence type="ECO:0000313" key="1">
    <source>
        <dbReference type="EMBL" id="MBP2372953.1"/>
    </source>
</evidence>
<protein>
    <submittedName>
        <fullName evidence="1">Uncharacterized protein</fullName>
    </submittedName>
</protein>
<accession>A0ABS4WAL1</accession>
<dbReference type="EMBL" id="JAGIOE010000001">
    <property type="protein sequence ID" value="MBP2372953.1"/>
    <property type="molecule type" value="Genomic_DNA"/>
</dbReference>
<sequence>MTIALFTPRPNPSRVTRDRVLHAVIGEINVGADSNDDSPSPSLKRAIIGCIQKVASSTFLFSVFRGCSRRFDESIVHEVPRPNSLLEVIKLDRTDESIDVFDNENFRLQDSYDPNELLPKFVALNADLIAVKARKPLARRATDDNVDFVGFPFWFPTNYVPTENLWWVKAVGTIRLSSEVHGI</sequence>
<keyword evidence="2" id="KW-1185">Reference proteome</keyword>
<proteinExistence type="predicted"/>
<name>A0ABS4WAL1_9MICC</name>
<organism evidence="1 2">
    <name type="scientific">Paeniglutamicibacter psychrophenolicus</name>
    <dbReference type="NCBI Taxonomy" id="257454"/>
    <lineage>
        <taxon>Bacteria</taxon>
        <taxon>Bacillati</taxon>
        <taxon>Actinomycetota</taxon>
        <taxon>Actinomycetes</taxon>
        <taxon>Micrococcales</taxon>
        <taxon>Micrococcaceae</taxon>
        <taxon>Paeniglutamicibacter</taxon>
    </lineage>
</organism>
<reference evidence="1 2" key="1">
    <citation type="submission" date="2021-03" db="EMBL/GenBank/DDBJ databases">
        <title>Sequencing the genomes of 1000 actinobacteria strains.</title>
        <authorList>
            <person name="Klenk H.-P."/>
        </authorList>
    </citation>
    <scope>NUCLEOTIDE SEQUENCE [LARGE SCALE GENOMIC DNA]</scope>
    <source>
        <strain evidence="1 2">DSM 15454</strain>
    </source>
</reference>
<dbReference type="Proteomes" id="UP000766570">
    <property type="component" value="Unassembled WGS sequence"/>
</dbReference>